<protein>
    <submittedName>
        <fullName evidence="2">Uncharacterized protein</fullName>
    </submittedName>
</protein>
<dbReference type="AlphaFoldDB" id="A0A5B8XEC8"/>
<reference evidence="2 3" key="1">
    <citation type="journal article" date="2019" name="ISME J.">
        <title>Deianiraea, an extracellular bacterium associated with the ciliate Paramecium, suggests an alternative scenario for the evolution of Rickettsiales.</title>
        <authorList>
            <person name="Castelli M."/>
            <person name="Sabaneyeva E."/>
            <person name="Lanzoni O."/>
            <person name="Lebedeva N."/>
            <person name="Floriano A.M."/>
            <person name="Gaiarsa S."/>
            <person name="Benken K."/>
            <person name="Modeo L."/>
            <person name="Bandi C."/>
            <person name="Potekhin A."/>
            <person name="Sassera D."/>
            <person name="Petroni G."/>
        </authorList>
    </citation>
    <scope>NUCLEOTIDE SEQUENCE [LARGE SCALE GENOMIC DNA]</scope>
    <source>
        <strain evidence="2">CyL4-1</strain>
    </source>
</reference>
<sequence length="62" mass="7106">MSDDNKNKNNGNQWVEIKESEEFRNKVDLKFEKIINQPKPSESKPSSPKNEPSTTNQGNSNK</sequence>
<dbReference type="RefSeq" id="WP_146820605.1">
    <property type="nucleotide sequence ID" value="NZ_CP029077.1"/>
</dbReference>
<evidence type="ECO:0000256" key="1">
    <source>
        <dbReference type="SAM" id="MobiDB-lite"/>
    </source>
</evidence>
<feature type="compositionally biased region" description="Low complexity" evidence="1">
    <location>
        <begin position="38"/>
        <end position="56"/>
    </location>
</feature>
<name>A0A5B8XEC8_9RICK</name>
<organism evidence="2 3">
    <name type="scientific">Candidatus Deianiraea vastatrix</name>
    <dbReference type="NCBI Taxonomy" id="2163644"/>
    <lineage>
        <taxon>Bacteria</taxon>
        <taxon>Pseudomonadati</taxon>
        <taxon>Pseudomonadota</taxon>
        <taxon>Alphaproteobacteria</taxon>
        <taxon>Rickettsiales</taxon>
        <taxon>Candidatus Deianiraeaceae</taxon>
        <taxon>Candidatus Deianiraea</taxon>
    </lineage>
</organism>
<evidence type="ECO:0000313" key="3">
    <source>
        <dbReference type="Proteomes" id="UP000321934"/>
    </source>
</evidence>
<proteinExistence type="predicted"/>
<dbReference type="EMBL" id="CP029077">
    <property type="protein sequence ID" value="QED23326.1"/>
    <property type="molecule type" value="Genomic_DNA"/>
</dbReference>
<dbReference type="Proteomes" id="UP000321934">
    <property type="component" value="Chromosome"/>
</dbReference>
<keyword evidence="3" id="KW-1185">Reference proteome</keyword>
<gene>
    <name evidence="2" type="ORF">Deia_00531</name>
</gene>
<evidence type="ECO:0000313" key="2">
    <source>
        <dbReference type="EMBL" id="QED23326.1"/>
    </source>
</evidence>
<accession>A0A5B8XEC8</accession>
<feature type="region of interest" description="Disordered" evidence="1">
    <location>
        <begin position="33"/>
        <end position="62"/>
    </location>
</feature>